<dbReference type="Pfam" id="PF14392">
    <property type="entry name" value="zf-CCHC_4"/>
    <property type="match status" value="1"/>
</dbReference>
<dbReference type="InterPro" id="IPR025836">
    <property type="entry name" value="Zn_knuckle_CX2CX4HX4C"/>
</dbReference>
<dbReference type="EnsemblPlants" id="QL05p075330:mrna">
    <property type="protein sequence ID" value="QL05p075330:mrna"/>
    <property type="gene ID" value="QL05p075330"/>
</dbReference>
<dbReference type="PANTHER" id="PTHR31286">
    <property type="entry name" value="GLYCINE-RICH CELL WALL STRUCTURAL PROTEIN 1.8-LIKE"/>
    <property type="match status" value="1"/>
</dbReference>
<feature type="domain" description="Zinc knuckle CX2CX4HX4C" evidence="2">
    <location>
        <begin position="116"/>
        <end position="163"/>
    </location>
</feature>
<dbReference type="Gramene" id="QL05p075330:mrna">
    <property type="protein sequence ID" value="QL05p075330:mrna"/>
    <property type="gene ID" value="QL05p075330"/>
</dbReference>
<dbReference type="InParanoid" id="A0A7N2LTL6"/>
<dbReference type="AlphaFoldDB" id="A0A7N2LTL6"/>
<name>A0A7N2LTL6_QUELO</name>
<organism evidence="3 4">
    <name type="scientific">Quercus lobata</name>
    <name type="common">Valley oak</name>
    <dbReference type="NCBI Taxonomy" id="97700"/>
    <lineage>
        <taxon>Eukaryota</taxon>
        <taxon>Viridiplantae</taxon>
        <taxon>Streptophyta</taxon>
        <taxon>Embryophyta</taxon>
        <taxon>Tracheophyta</taxon>
        <taxon>Spermatophyta</taxon>
        <taxon>Magnoliopsida</taxon>
        <taxon>eudicotyledons</taxon>
        <taxon>Gunneridae</taxon>
        <taxon>Pentapetalae</taxon>
        <taxon>rosids</taxon>
        <taxon>fabids</taxon>
        <taxon>Fagales</taxon>
        <taxon>Fagaceae</taxon>
        <taxon>Quercus</taxon>
    </lineage>
</organism>
<feature type="compositionally biased region" description="Basic and acidic residues" evidence="1">
    <location>
        <begin position="276"/>
        <end position="293"/>
    </location>
</feature>
<keyword evidence="4" id="KW-1185">Reference proteome</keyword>
<dbReference type="EMBL" id="LRBV02000005">
    <property type="status" value="NOT_ANNOTATED_CDS"/>
    <property type="molecule type" value="Genomic_DNA"/>
</dbReference>
<protein>
    <recommendedName>
        <fullName evidence="2">Zinc knuckle CX2CX4HX4C domain-containing protein</fullName>
    </recommendedName>
</protein>
<dbReference type="Proteomes" id="UP000594261">
    <property type="component" value="Chromosome 5"/>
</dbReference>
<sequence length="312" mass="35261">MMESLTKHWNNLSLNEREGGGVHLRKDRSLNEFIAAKFLTKRALSIDAIIRTYNPLWRSKRGFEVRNVGDHIHDIPAPFMTREVAEELCGNAGIVDKTTDFSNMMGGSFMRVRVIIDASLPLCRGRLISFDEGEEGWVSFRYERLPNICYWCGCLNHYDKDCDRWIESDGSLKDEDKEYESWIRTTAAVLTKKSMVRVPGFYEARKKKPQPVGKGGGAVTSRTAVEHAEPSVSVETSKVVAEADFAEEFNVRIKIDEVKSAPTEKETPKPNLEGDSLERNQKETDEDLRRRGSNEGVIPGDLSNLIKAQCVT</sequence>
<feature type="region of interest" description="Disordered" evidence="1">
    <location>
        <begin position="260"/>
        <end position="300"/>
    </location>
</feature>
<evidence type="ECO:0000313" key="4">
    <source>
        <dbReference type="Proteomes" id="UP000594261"/>
    </source>
</evidence>
<dbReference type="PANTHER" id="PTHR31286:SF62">
    <property type="entry name" value="ZINC FINGER, CCHC-TYPE-LIKE PROTEIN"/>
    <property type="match status" value="1"/>
</dbReference>
<dbReference type="InterPro" id="IPR040256">
    <property type="entry name" value="At4g02000-like"/>
</dbReference>
<reference evidence="3 4" key="1">
    <citation type="journal article" date="2016" name="G3 (Bethesda)">
        <title>First Draft Assembly and Annotation of the Genome of a California Endemic Oak Quercus lobata Nee (Fagaceae).</title>
        <authorList>
            <person name="Sork V.L."/>
            <person name="Fitz-Gibbon S.T."/>
            <person name="Puiu D."/>
            <person name="Crepeau M."/>
            <person name="Gugger P.F."/>
            <person name="Sherman R."/>
            <person name="Stevens K."/>
            <person name="Langley C.H."/>
            <person name="Pellegrini M."/>
            <person name="Salzberg S.L."/>
        </authorList>
    </citation>
    <scope>NUCLEOTIDE SEQUENCE [LARGE SCALE GENOMIC DNA]</scope>
    <source>
        <strain evidence="3 4">cv. SW786</strain>
    </source>
</reference>
<evidence type="ECO:0000259" key="2">
    <source>
        <dbReference type="Pfam" id="PF14392"/>
    </source>
</evidence>
<evidence type="ECO:0000256" key="1">
    <source>
        <dbReference type="SAM" id="MobiDB-lite"/>
    </source>
</evidence>
<accession>A0A7N2LTL6</accession>
<evidence type="ECO:0000313" key="3">
    <source>
        <dbReference type="EnsemblPlants" id="QL05p075330:mrna"/>
    </source>
</evidence>
<reference evidence="3" key="2">
    <citation type="submission" date="2021-01" db="UniProtKB">
        <authorList>
            <consortium name="EnsemblPlants"/>
        </authorList>
    </citation>
    <scope>IDENTIFICATION</scope>
</reference>
<proteinExistence type="predicted"/>